<evidence type="ECO:0000256" key="1">
    <source>
        <dbReference type="ARBA" id="ARBA00022801"/>
    </source>
</evidence>
<protein>
    <recommendedName>
        <fullName evidence="5">Glycosyl hydrolase family 88</fullName>
    </recommendedName>
</protein>
<dbReference type="Proteomes" id="UP000194873">
    <property type="component" value="Unassembled WGS sequence"/>
</dbReference>
<dbReference type="RefSeq" id="WP_317044464.1">
    <property type="nucleotide sequence ID" value="NZ_MTSE01000004.1"/>
</dbReference>
<dbReference type="SUPFAM" id="SSF48208">
    <property type="entry name" value="Six-hairpin glycosidases"/>
    <property type="match status" value="1"/>
</dbReference>
<dbReference type="EMBL" id="MTSE01000004">
    <property type="protein sequence ID" value="OUJ74225.1"/>
    <property type="molecule type" value="Genomic_DNA"/>
</dbReference>
<accession>A0A243WEV1</accession>
<dbReference type="Pfam" id="PF07470">
    <property type="entry name" value="Glyco_hydro_88"/>
    <property type="match status" value="1"/>
</dbReference>
<dbReference type="PANTHER" id="PTHR33886">
    <property type="entry name" value="UNSATURATED RHAMNOGALACTURONAN HYDROLASE (EUROFUNG)"/>
    <property type="match status" value="1"/>
</dbReference>
<name>A0A243WEV1_9BACT</name>
<dbReference type="InterPro" id="IPR052043">
    <property type="entry name" value="PolySaccharide_Degr_Enz"/>
</dbReference>
<dbReference type="AlphaFoldDB" id="A0A243WEV1"/>
<dbReference type="PANTHER" id="PTHR33886:SF8">
    <property type="entry name" value="UNSATURATED RHAMNOGALACTURONAN HYDROLASE (EUROFUNG)"/>
    <property type="match status" value="1"/>
</dbReference>
<sequence>MKTYFQFLLGLLLLSQASWAQTKPSASTTATKPLSQRMADSFIAEYPDSLGIAKSKAARWGYEQGVMLTALERVGQRSGDPRYFNYVRKIVDYSVQPDGTITGYKPDDYSVDNIPTGRSVLTLAQRFPQETKYRKAADLLRQQLTTHPRTKEGGFWHKKRYPNQMWLDGLYMLEPFYAEYSKIYNQPANFDDIAKQFALIEKYCVDPKTGLLYHAYDESKEQKWANKQTGQSPNFWSRGMGWYAMALVDVLDYFPKSHPQRQQLVKDLQRLAPVLVKFQDPKTGGWYQVTDQGTRAGNYIETSSSSMFVYAIAKGVRLGYLDKKYAAVAQKGYQGLVKNFIETAPSGALAMNGTVSVGGLGGDPYRDGSYEYYLSEPIKKNDFKGVGPFIMASLEMEMAKKGL</sequence>
<dbReference type="GO" id="GO:0005975">
    <property type="term" value="P:carbohydrate metabolic process"/>
    <property type="evidence" value="ECO:0007669"/>
    <property type="project" value="InterPro"/>
</dbReference>
<reference evidence="3 4" key="1">
    <citation type="submission" date="2017-01" db="EMBL/GenBank/DDBJ databases">
        <title>A new Hymenobacter.</title>
        <authorList>
            <person name="Liang Y."/>
            <person name="Feng F."/>
        </authorList>
    </citation>
    <scope>NUCLEOTIDE SEQUENCE [LARGE SCALE GENOMIC DNA]</scope>
    <source>
        <strain evidence="3">MIMBbqt21</strain>
    </source>
</reference>
<dbReference type="GO" id="GO:0016787">
    <property type="term" value="F:hydrolase activity"/>
    <property type="evidence" value="ECO:0007669"/>
    <property type="project" value="UniProtKB-KW"/>
</dbReference>
<dbReference type="Gene3D" id="1.50.10.10">
    <property type="match status" value="1"/>
</dbReference>
<keyword evidence="4" id="KW-1185">Reference proteome</keyword>
<evidence type="ECO:0008006" key="5">
    <source>
        <dbReference type="Google" id="ProtNLM"/>
    </source>
</evidence>
<dbReference type="InterPro" id="IPR008928">
    <property type="entry name" value="6-hairpin_glycosidase_sf"/>
</dbReference>
<evidence type="ECO:0000256" key="2">
    <source>
        <dbReference type="SAM" id="SignalP"/>
    </source>
</evidence>
<gene>
    <name evidence="3" type="ORF">BXP70_10895</name>
</gene>
<feature type="chain" id="PRO_5012964369" description="Glycosyl hydrolase family 88" evidence="2">
    <location>
        <begin position="21"/>
        <end position="403"/>
    </location>
</feature>
<organism evidence="3 4">
    <name type="scientific">Hymenobacter crusticola</name>
    <dbReference type="NCBI Taxonomy" id="1770526"/>
    <lineage>
        <taxon>Bacteria</taxon>
        <taxon>Pseudomonadati</taxon>
        <taxon>Bacteroidota</taxon>
        <taxon>Cytophagia</taxon>
        <taxon>Cytophagales</taxon>
        <taxon>Hymenobacteraceae</taxon>
        <taxon>Hymenobacter</taxon>
    </lineage>
</organism>
<dbReference type="InterPro" id="IPR012341">
    <property type="entry name" value="6hp_glycosidase-like_sf"/>
</dbReference>
<proteinExistence type="predicted"/>
<keyword evidence="1" id="KW-0378">Hydrolase</keyword>
<keyword evidence="2" id="KW-0732">Signal</keyword>
<evidence type="ECO:0000313" key="4">
    <source>
        <dbReference type="Proteomes" id="UP000194873"/>
    </source>
</evidence>
<dbReference type="InterPro" id="IPR010905">
    <property type="entry name" value="Glyco_hydro_88"/>
</dbReference>
<comment type="caution">
    <text evidence="3">The sequence shown here is derived from an EMBL/GenBank/DDBJ whole genome shotgun (WGS) entry which is preliminary data.</text>
</comment>
<evidence type="ECO:0000313" key="3">
    <source>
        <dbReference type="EMBL" id="OUJ74225.1"/>
    </source>
</evidence>
<feature type="signal peptide" evidence="2">
    <location>
        <begin position="1"/>
        <end position="20"/>
    </location>
</feature>